<sequence>MEYTAWGVVYTSSAEDFRVGKNMIWTEFRESKLFNIVGEFFKSLHFFILCHEMISAREKVQVLGKIELCESYWRINRTLSSNHQAVSRAVFPSLVQLVKVTQNQCGGKTRLAWEIPTKLACVYCNHCSKHSPLTLPFGLRSLLRLSSVFYELSVLEVGGGVISMLPFYWLDEGLLVVLFFNEVLLSFFESVSPLEVHSSDLQMQLFLCPKYLWSVVGVYRKLF</sequence>
<dbReference type="AlphaFoldDB" id="A0A0N4UYD2"/>
<organism evidence="3">
    <name type="scientific">Enterobius vermicularis</name>
    <name type="common">Human pinworm</name>
    <dbReference type="NCBI Taxonomy" id="51028"/>
    <lineage>
        <taxon>Eukaryota</taxon>
        <taxon>Metazoa</taxon>
        <taxon>Ecdysozoa</taxon>
        <taxon>Nematoda</taxon>
        <taxon>Chromadorea</taxon>
        <taxon>Rhabditida</taxon>
        <taxon>Spirurina</taxon>
        <taxon>Oxyuridomorpha</taxon>
        <taxon>Oxyuroidea</taxon>
        <taxon>Oxyuridae</taxon>
        <taxon>Enterobius</taxon>
    </lineage>
</organism>
<accession>A0A0N4UYD2</accession>
<dbReference type="WBParaSite" id="EVEC_0000258201-mRNA-1">
    <property type="protein sequence ID" value="EVEC_0000258201-mRNA-1"/>
    <property type="gene ID" value="EVEC_0000258201"/>
</dbReference>
<evidence type="ECO:0000313" key="2">
    <source>
        <dbReference type="Proteomes" id="UP000274131"/>
    </source>
</evidence>
<evidence type="ECO:0000313" key="3">
    <source>
        <dbReference type="WBParaSite" id="EVEC_0000258201-mRNA-1"/>
    </source>
</evidence>
<proteinExistence type="predicted"/>
<protein>
    <submittedName>
        <fullName evidence="3">Ovule protein</fullName>
    </submittedName>
</protein>
<keyword evidence="2" id="KW-1185">Reference proteome</keyword>
<reference evidence="3" key="1">
    <citation type="submission" date="2017-02" db="UniProtKB">
        <authorList>
            <consortium name="WormBaseParasite"/>
        </authorList>
    </citation>
    <scope>IDENTIFICATION</scope>
</reference>
<reference evidence="1 2" key="2">
    <citation type="submission" date="2018-10" db="EMBL/GenBank/DDBJ databases">
        <authorList>
            <consortium name="Pathogen Informatics"/>
        </authorList>
    </citation>
    <scope>NUCLEOTIDE SEQUENCE [LARGE SCALE GENOMIC DNA]</scope>
</reference>
<dbReference type="EMBL" id="UXUI01007353">
    <property type="protein sequence ID" value="VDD87147.1"/>
    <property type="molecule type" value="Genomic_DNA"/>
</dbReference>
<gene>
    <name evidence="1" type="ORF">EVEC_LOCUS2290</name>
</gene>
<dbReference type="Proteomes" id="UP000274131">
    <property type="component" value="Unassembled WGS sequence"/>
</dbReference>
<name>A0A0N4UYD2_ENTVE</name>
<evidence type="ECO:0000313" key="1">
    <source>
        <dbReference type="EMBL" id="VDD87147.1"/>
    </source>
</evidence>